<sequence length="12" mass="1272">MPPTTRGQAGTR</sequence>
<evidence type="ECO:0000313" key="1">
    <source>
        <dbReference type="EMBL" id="JAH54743.1"/>
    </source>
</evidence>
<protein>
    <submittedName>
        <fullName evidence="1">Uncharacterized protein</fullName>
    </submittedName>
</protein>
<proteinExistence type="predicted"/>
<name>A0A0E9TPV3_ANGAN</name>
<reference evidence="1" key="2">
    <citation type="journal article" date="2015" name="Fish Shellfish Immunol.">
        <title>Early steps in the European eel (Anguilla anguilla)-Vibrio vulnificus interaction in the gills: Role of the RtxA13 toxin.</title>
        <authorList>
            <person name="Callol A."/>
            <person name="Pajuelo D."/>
            <person name="Ebbesson L."/>
            <person name="Teles M."/>
            <person name="MacKenzie S."/>
            <person name="Amaro C."/>
        </authorList>
    </citation>
    <scope>NUCLEOTIDE SEQUENCE</scope>
</reference>
<accession>A0A0E9TPV3</accession>
<organism evidence="1">
    <name type="scientific">Anguilla anguilla</name>
    <name type="common">European freshwater eel</name>
    <name type="synonym">Muraena anguilla</name>
    <dbReference type="NCBI Taxonomy" id="7936"/>
    <lineage>
        <taxon>Eukaryota</taxon>
        <taxon>Metazoa</taxon>
        <taxon>Chordata</taxon>
        <taxon>Craniata</taxon>
        <taxon>Vertebrata</taxon>
        <taxon>Euteleostomi</taxon>
        <taxon>Actinopterygii</taxon>
        <taxon>Neopterygii</taxon>
        <taxon>Teleostei</taxon>
        <taxon>Anguilliformes</taxon>
        <taxon>Anguillidae</taxon>
        <taxon>Anguilla</taxon>
    </lineage>
</organism>
<dbReference type="EMBL" id="GBXM01053834">
    <property type="protein sequence ID" value="JAH54743.1"/>
    <property type="molecule type" value="Transcribed_RNA"/>
</dbReference>
<reference evidence="1" key="1">
    <citation type="submission" date="2014-11" db="EMBL/GenBank/DDBJ databases">
        <authorList>
            <person name="Amaro Gonzalez C."/>
        </authorList>
    </citation>
    <scope>NUCLEOTIDE SEQUENCE</scope>
</reference>